<comment type="caution">
    <text evidence="4">The sequence shown here is derived from an EMBL/GenBank/DDBJ whole genome shotgun (WGS) entry which is preliminary data.</text>
</comment>
<protein>
    <recommendedName>
        <fullName evidence="3">Protein kinase domain-containing protein</fullName>
    </recommendedName>
</protein>
<evidence type="ECO:0000313" key="5">
    <source>
        <dbReference type="Proteomes" id="UP001291926"/>
    </source>
</evidence>
<proteinExistence type="predicted"/>
<sequence>MSSPTWVASWMGVVKPRDNPVVLDWGTRFKIAIGSAKGLAHIHEKYDGTFEHGNIKASNIFLNSKQYGCCLGNPTPLNFKMSRYHPPEVSSNKMLSQKSDIYSFGVFLIELVSGRSPTLSTGRFKSYVDWARYFYREEWAFLIYDIRFWNIFKEKEMRGKKQMFDMLQIAMSCVRDIPTMRPNMNIVVEMIYKSMAEPPLIFFKKYAKWID</sequence>
<dbReference type="InterPro" id="IPR000719">
    <property type="entry name" value="Prot_kinase_dom"/>
</dbReference>
<dbReference type="Gene3D" id="1.10.510.10">
    <property type="entry name" value="Transferase(Phosphotransferase) domain 1"/>
    <property type="match status" value="1"/>
</dbReference>
<accession>A0ABR0DK50</accession>
<dbReference type="InterPro" id="IPR011009">
    <property type="entry name" value="Kinase-like_dom_sf"/>
</dbReference>
<name>A0ABR0DK50_9LAMI</name>
<keyword evidence="5" id="KW-1185">Reference proteome</keyword>
<dbReference type="PANTHER" id="PTHR27001">
    <property type="entry name" value="OS01G0253100 PROTEIN"/>
    <property type="match status" value="1"/>
</dbReference>
<gene>
    <name evidence="4" type="ORF">RD792_005427</name>
</gene>
<evidence type="ECO:0000313" key="4">
    <source>
        <dbReference type="EMBL" id="KAK4489615.1"/>
    </source>
</evidence>
<evidence type="ECO:0000256" key="2">
    <source>
        <dbReference type="ARBA" id="ARBA00022840"/>
    </source>
</evidence>
<reference evidence="4 5" key="1">
    <citation type="journal article" date="2023" name="bioRxiv">
        <title>Genome report: Whole genome sequence and annotation of Penstemon davidsonii.</title>
        <authorList>
            <person name="Ostevik K.L."/>
            <person name="Alabady M."/>
            <person name="Zhang M."/>
            <person name="Rausher M.D."/>
        </authorList>
    </citation>
    <scope>NUCLEOTIDE SEQUENCE [LARGE SCALE GENOMIC DNA]</scope>
    <source>
        <strain evidence="4">DNT005</strain>
        <tissue evidence="4">Whole leaf</tissue>
    </source>
</reference>
<dbReference type="Pfam" id="PF00069">
    <property type="entry name" value="Pkinase"/>
    <property type="match status" value="1"/>
</dbReference>
<feature type="domain" description="Protein kinase" evidence="3">
    <location>
        <begin position="1"/>
        <end position="200"/>
    </location>
</feature>
<dbReference type="PROSITE" id="PS50011">
    <property type="entry name" value="PROTEIN_KINASE_DOM"/>
    <property type="match status" value="1"/>
</dbReference>
<evidence type="ECO:0000259" key="3">
    <source>
        <dbReference type="PROSITE" id="PS50011"/>
    </source>
</evidence>
<dbReference type="EMBL" id="JAYDYQ010001088">
    <property type="protein sequence ID" value="KAK4489615.1"/>
    <property type="molecule type" value="Genomic_DNA"/>
</dbReference>
<dbReference type="SUPFAM" id="SSF56112">
    <property type="entry name" value="Protein kinase-like (PK-like)"/>
    <property type="match status" value="1"/>
</dbReference>
<dbReference type="Proteomes" id="UP001291926">
    <property type="component" value="Unassembled WGS sequence"/>
</dbReference>
<keyword evidence="2" id="KW-0067">ATP-binding</keyword>
<organism evidence="4 5">
    <name type="scientific">Penstemon davidsonii</name>
    <dbReference type="NCBI Taxonomy" id="160366"/>
    <lineage>
        <taxon>Eukaryota</taxon>
        <taxon>Viridiplantae</taxon>
        <taxon>Streptophyta</taxon>
        <taxon>Embryophyta</taxon>
        <taxon>Tracheophyta</taxon>
        <taxon>Spermatophyta</taxon>
        <taxon>Magnoliopsida</taxon>
        <taxon>eudicotyledons</taxon>
        <taxon>Gunneridae</taxon>
        <taxon>Pentapetalae</taxon>
        <taxon>asterids</taxon>
        <taxon>lamiids</taxon>
        <taxon>Lamiales</taxon>
        <taxon>Plantaginaceae</taxon>
        <taxon>Cheloneae</taxon>
        <taxon>Penstemon</taxon>
    </lineage>
</organism>
<keyword evidence="1" id="KW-0547">Nucleotide-binding</keyword>
<evidence type="ECO:0000256" key="1">
    <source>
        <dbReference type="ARBA" id="ARBA00022741"/>
    </source>
</evidence>
<dbReference type="PANTHER" id="PTHR27001:SF118">
    <property type="entry name" value="OS01G0253100 PROTEIN"/>
    <property type="match status" value="1"/>
</dbReference>